<dbReference type="SMART" id="SM00287">
    <property type="entry name" value="SH3b"/>
    <property type="match status" value="1"/>
</dbReference>
<proteinExistence type="predicted"/>
<dbReference type="Gene3D" id="2.30.30.40">
    <property type="entry name" value="SH3 Domains"/>
    <property type="match status" value="1"/>
</dbReference>
<keyword evidence="1" id="KW-0732">Signal</keyword>
<dbReference type="EMBL" id="JBCEWA010000005">
    <property type="protein sequence ID" value="MEL5988361.1"/>
    <property type="molecule type" value="Genomic_DNA"/>
</dbReference>
<comment type="caution">
    <text evidence="3">The sequence shown here is derived from an EMBL/GenBank/DDBJ whole genome shotgun (WGS) entry which is preliminary data.</text>
</comment>
<evidence type="ECO:0000313" key="3">
    <source>
        <dbReference type="EMBL" id="MEL5988361.1"/>
    </source>
</evidence>
<name>A0ABU9LP06_9BACL</name>
<evidence type="ECO:0000313" key="4">
    <source>
        <dbReference type="Proteomes" id="UP001398420"/>
    </source>
</evidence>
<dbReference type="PROSITE" id="PS51781">
    <property type="entry name" value="SH3B"/>
    <property type="match status" value="1"/>
</dbReference>
<feature type="signal peptide" evidence="1">
    <location>
        <begin position="1"/>
        <end position="25"/>
    </location>
</feature>
<gene>
    <name evidence="3" type="ORF">AAF454_08070</name>
</gene>
<evidence type="ECO:0000259" key="2">
    <source>
        <dbReference type="PROSITE" id="PS51781"/>
    </source>
</evidence>
<accession>A0ABU9LP06</accession>
<feature type="domain" description="SH3b" evidence="2">
    <location>
        <begin position="25"/>
        <end position="89"/>
    </location>
</feature>
<dbReference type="Proteomes" id="UP001398420">
    <property type="component" value="Unassembled WGS sequence"/>
</dbReference>
<dbReference type="InterPro" id="IPR003646">
    <property type="entry name" value="SH3-like_bac-type"/>
</dbReference>
<keyword evidence="4" id="KW-1185">Reference proteome</keyword>
<feature type="chain" id="PRO_5047378253" evidence="1">
    <location>
        <begin position="26"/>
        <end position="245"/>
    </location>
</feature>
<reference evidence="3 4" key="1">
    <citation type="submission" date="2024-04" db="EMBL/GenBank/DDBJ databases">
        <authorList>
            <person name="Wu Y.S."/>
            <person name="Zhang L."/>
        </authorList>
    </citation>
    <scope>NUCLEOTIDE SEQUENCE [LARGE SCALE GENOMIC DNA]</scope>
    <source>
        <strain evidence="3 4">KG-01</strain>
    </source>
</reference>
<dbReference type="RefSeq" id="WP_087680010.1">
    <property type="nucleotide sequence ID" value="NZ_JBCEWA010000005.1"/>
</dbReference>
<sequence length="245" mass="28483">MKLKLTWSLFIILAGSLFFSAQVDAKSTTYYAKPDTYLYAKQSTSSTKLTTLKQNQKFTTTSKASATYYKVKIGTKTGYIPKSKALKKKTWYYYADQANLYGYAKRSFQATSTRLTNKKGTLFTSNETPKATKNISSAQNLIPITYKGKKYYVPFMYLNIGKTEKQLRSYFTNIHKGKDYAFQGSYFDTYTFYDAKRAKTMQNYIERKGFVKASPTLSFFNPYTYTYKFEQFGSYKYYTLKVNKK</sequence>
<evidence type="ECO:0000256" key="1">
    <source>
        <dbReference type="SAM" id="SignalP"/>
    </source>
</evidence>
<protein>
    <submittedName>
        <fullName evidence="3">SH3 domain-containing protein</fullName>
    </submittedName>
</protein>
<organism evidence="3 4">
    <name type="scientific">Kurthia gibsonii</name>
    <dbReference type="NCBI Taxonomy" id="33946"/>
    <lineage>
        <taxon>Bacteria</taxon>
        <taxon>Bacillati</taxon>
        <taxon>Bacillota</taxon>
        <taxon>Bacilli</taxon>
        <taxon>Bacillales</taxon>
        <taxon>Caryophanaceae</taxon>
        <taxon>Kurthia</taxon>
    </lineage>
</organism>